<evidence type="ECO:0000313" key="15">
    <source>
        <dbReference type="Proteomes" id="UP000255283"/>
    </source>
</evidence>
<evidence type="ECO:0000256" key="11">
    <source>
        <dbReference type="PIRSR" id="PIRSR035805-2"/>
    </source>
</evidence>
<evidence type="ECO:0000256" key="2">
    <source>
        <dbReference type="ARBA" id="ARBA00012118"/>
    </source>
</evidence>
<comment type="caution">
    <text evidence="14">The sequence shown here is derived from an EMBL/GenBank/DDBJ whole genome shotgun (WGS) entry which is preliminary data.</text>
</comment>
<keyword evidence="9" id="KW-0862">Zinc</keyword>
<comment type="catalytic activity">
    <reaction evidence="9 12">
        <text>thymidine + ATP = dTMP + ADP + H(+)</text>
        <dbReference type="Rhea" id="RHEA:19129"/>
        <dbReference type="ChEBI" id="CHEBI:15378"/>
        <dbReference type="ChEBI" id="CHEBI:17748"/>
        <dbReference type="ChEBI" id="CHEBI:30616"/>
        <dbReference type="ChEBI" id="CHEBI:63528"/>
        <dbReference type="ChEBI" id="CHEBI:456216"/>
        <dbReference type="EC" id="2.7.1.21"/>
    </reaction>
</comment>
<reference evidence="14 15" key="1">
    <citation type="submission" date="2018-06" db="EMBL/GenBank/DDBJ databases">
        <authorList>
            <consortium name="Pathogen Informatics"/>
            <person name="Doyle S."/>
        </authorList>
    </citation>
    <scope>NUCLEOTIDE SEQUENCE [LARGE SCALE GENOMIC DNA]</scope>
    <source>
        <strain evidence="14 15">NCTC13063</strain>
    </source>
</reference>
<dbReference type="GO" id="GO:0008270">
    <property type="term" value="F:zinc ion binding"/>
    <property type="evidence" value="ECO:0007669"/>
    <property type="project" value="UniProtKB-UniRule"/>
</dbReference>
<gene>
    <name evidence="9 14" type="primary">tdk</name>
    <name evidence="14" type="ORF">NCTC13063_02103</name>
</gene>
<feature type="binding site" evidence="9">
    <location>
        <position position="203"/>
    </location>
    <ligand>
        <name>Zn(2+)</name>
        <dbReference type="ChEBI" id="CHEBI:29105"/>
    </ligand>
</feature>
<feature type="binding site" evidence="11">
    <location>
        <position position="199"/>
    </location>
    <ligand>
        <name>substrate</name>
    </ligand>
</feature>
<dbReference type="GO" id="GO:0005829">
    <property type="term" value="C:cytosol"/>
    <property type="evidence" value="ECO:0007669"/>
    <property type="project" value="TreeGrafter"/>
</dbReference>
<evidence type="ECO:0000256" key="7">
    <source>
        <dbReference type="ARBA" id="ARBA00022777"/>
    </source>
</evidence>
<evidence type="ECO:0000256" key="13">
    <source>
        <dbReference type="RuleBase" id="RU004165"/>
    </source>
</evidence>
<keyword evidence="6 9" id="KW-0547">Nucleotide-binding</keyword>
<dbReference type="EMBL" id="UGTJ01000001">
    <property type="protein sequence ID" value="SUB80803.1"/>
    <property type="molecule type" value="Genomic_DNA"/>
</dbReference>
<dbReference type="AlphaFoldDB" id="A0AAQ1ZJ72"/>
<evidence type="ECO:0000313" key="14">
    <source>
        <dbReference type="EMBL" id="SUB80803.1"/>
    </source>
</evidence>
<organism evidence="14 15">
    <name type="scientific">Segatella buccae</name>
    <dbReference type="NCBI Taxonomy" id="28126"/>
    <lineage>
        <taxon>Bacteria</taxon>
        <taxon>Pseudomonadati</taxon>
        <taxon>Bacteroidota</taxon>
        <taxon>Bacteroidia</taxon>
        <taxon>Bacteroidales</taxon>
        <taxon>Prevotellaceae</taxon>
        <taxon>Segatella</taxon>
    </lineage>
</organism>
<dbReference type="PANTHER" id="PTHR11441">
    <property type="entry name" value="THYMIDINE KINASE"/>
    <property type="match status" value="1"/>
</dbReference>
<keyword evidence="7 9" id="KW-0418">Kinase</keyword>
<dbReference type="NCBIfam" id="NF003296">
    <property type="entry name" value="PRK04296.1-1"/>
    <property type="match status" value="1"/>
</dbReference>
<keyword evidence="9" id="KW-0479">Metal-binding</keyword>
<evidence type="ECO:0000256" key="1">
    <source>
        <dbReference type="ARBA" id="ARBA00007587"/>
    </source>
</evidence>
<dbReference type="Proteomes" id="UP000255283">
    <property type="component" value="Unassembled WGS sequence"/>
</dbReference>
<dbReference type="InterPro" id="IPR001267">
    <property type="entry name" value="Thymidine_kinase"/>
</dbReference>
<feature type="binding site" evidence="9">
    <location>
        <begin position="114"/>
        <end position="117"/>
    </location>
    <ligand>
        <name>ATP</name>
        <dbReference type="ChEBI" id="CHEBI:30616"/>
    </ligand>
</feature>
<dbReference type="Gene3D" id="3.30.60.20">
    <property type="match status" value="1"/>
</dbReference>
<evidence type="ECO:0000256" key="5">
    <source>
        <dbReference type="ARBA" id="ARBA00022679"/>
    </source>
</evidence>
<protein>
    <recommendedName>
        <fullName evidence="2 9">Thymidine kinase</fullName>
        <ecNumber evidence="2 9">2.7.1.21</ecNumber>
    </recommendedName>
</protein>
<accession>A0AAQ1ZJ72</accession>
<dbReference type="HAMAP" id="MF_00124">
    <property type="entry name" value="Thymidine_kinase"/>
    <property type="match status" value="1"/>
</dbReference>
<dbReference type="SUPFAM" id="SSF57716">
    <property type="entry name" value="Glucocorticoid receptor-like (DNA-binding domain)"/>
    <property type="match status" value="1"/>
</dbReference>
<dbReference type="GO" id="GO:0071897">
    <property type="term" value="P:DNA biosynthetic process"/>
    <property type="evidence" value="ECO:0007669"/>
    <property type="project" value="UniProtKB-KW"/>
</dbReference>
<dbReference type="FunFam" id="3.40.50.300:FF:000384">
    <property type="entry name" value="Thymidine kinase"/>
    <property type="match status" value="1"/>
</dbReference>
<feature type="binding site" evidence="9">
    <location>
        <position position="206"/>
    </location>
    <ligand>
        <name>Zn(2+)</name>
        <dbReference type="ChEBI" id="CHEBI:29105"/>
    </ligand>
</feature>
<comment type="subunit">
    <text evidence="9">Homotetramer.</text>
</comment>
<comment type="similarity">
    <text evidence="1 9 13">Belongs to the thymidine kinase family.</text>
</comment>
<evidence type="ECO:0000256" key="4">
    <source>
        <dbReference type="ARBA" id="ARBA00022634"/>
    </source>
</evidence>
<evidence type="ECO:0000256" key="6">
    <source>
        <dbReference type="ARBA" id="ARBA00022741"/>
    </source>
</evidence>
<dbReference type="Gene3D" id="3.40.50.300">
    <property type="entry name" value="P-loop containing nucleotide triphosphate hydrolases"/>
    <property type="match status" value="1"/>
</dbReference>
<feature type="binding site" evidence="11">
    <location>
        <begin position="191"/>
        <end position="194"/>
    </location>
    <ligand>
        <name>substrate</name>
    </ligand>
</feature>
<dbReference type="GO" id="GO:0005524">
    <property type="term" value="F:ATP binding"/>
    <property type="evidence" value="ECO:0007669"/>
    <property type="project" value="UniProtKB-UniRule"/>
</dbReference>
<feature type="binding site" evidence="9">
    <location>
        <position position="171"/>
    </location>
    <ligand>
        <name>Zn(2+)</name>
        <dbReference type="ChEBI" id="CHEBI:29105"/>
    </ligand>
</feature>
<keyword evidence="5 9" id="KW-0808">Transferase</keyword>
<keyword evidence="8 9" id="KW-0067">ATP-binding</keyword>
<evidence type="ECO:0000256" key="12">
    <source>
        <dbReference type="RuleBase" id="RU000544"/>
    </source>
</evidence>
<sequence length="224" mass="25188">MNTKKGLNSLHFLKRLCNFAGIMMENLTGEAHRPGRIEVVCGSMFSGKTEELIRRMKRAKFARQKVEIFKPSIDTRYSDEDIVSHDRTSIRSTPIDSSGSLLLLASDIDVVGIDEAQFFDNGLVSVCNQLANRGVRVIIAGLDMDFQGLPFGPIPALCAIADDVTKVHAICVKCGALAYVSHRLVHNDRRVLLGEKMEYEPLCRDCYQKVLKEEKEHERTKDYV</sequence>
<comment type="subcellular location">
    <subcellularLocation>
        <location evidence="9">Cytoplasm</location>
    </subcellularLocation>
</comment>
<name>A0AAQ1ZJ72_9BACT</name>
<evidence type="ECO:0000256" key="10">
    <source>
        <dbReference type="PIRSR" id="PIRSR035805-1"/>
    </source>
</evidence>
<feature type="binding site" evidence="9">
    <location>
        <begin position="42"/>
        <end position="49"/>
    </location>
    <ligand>
        <name>ATP</name>
        <dbReference type="ChEBI" id="CHEBI:30616"/>
    </ligand>
</feature>
<dbReference type="GO" id="GO:0004797">
    <property type="term" value="F:thymidine kinase activity"/>
    <property type="evidence" value="ECO:0007669"/>
    <property type="project" value="UniProtKB-UniRule"/>
</dbReference>
<dbReference type="GO" id="GO:0046104">
    <property type="term" value="P:thymidine metabolic process"/>
    <property type="evidence" value="ECO:0007669"/>
    <property type="project" value="TreeGrafter"/>
</dbReference>
<evidence type="ECO:0000256" key="9">
    <source>
        <dbReference type="HAMAP-Rule" id="MF_00124"/>
    </source>
</evidence>
<evidence type="ECO:0000256" key="8">
    <source>
        <dbReference type="ARBA" id="ARBA00022840"/>
    </source>
</evidence>
<dbReference type="Pfam" id="PF00265">
    <property type="entry name" value="TK"/>
    <property type="match status" value="1"/>
</dbReference>
<keyword evidence="4 9" id="KW-0237">DNA synthesis</keyword>
<dbReference type="EC" id="2.7.1.21" evidence="2 9"/>
<dbReference type="PANTHER" id="PTHR11441:SF0">
    <property type="entry name" value="THYMIDINE KINASE, CYTOSOLIC"/>
    <property type="match status" value="1"/>
</dbReference>
<feature type="binding site" evidence="9">
    <location>
        <position position="174"/>
    </location>
    <ligand>
        <name>Zn(2+)</name>
        <dbReference type="ChEBI" id="CHEBI:29105"/>
    </ligand>
</feature>
<evidence type="ECO:0000256" key="3">
    <source>
        <dbReference type="ARBA" id="ARBA00022490"/>
    </source>
</evidence>
<dbReference type="PIRSF" id="PIRSF035805">
    <property type="entry name" value="TK_cell"/>
    <property type="match status" value="1"/>
</dbReference>
<feature type="active site" description="Proton acceptor" evidence="9 10">
    <location>
        <position position="115"/>
    </location>
</feature>
<keyword evidence="3 9" id="KW-0963">Cytoplasm</keyword>
<dbReference type="SUPFAM" id="SSF52540">
    <property type="entry name" value="P-loop containing nucleoside triphosphate hydrolases"/>
    <property type="match status" value="1"/>
</dbReference>
<dbReference type="InterPro" id="IPR027417">
    <property type="entry name" value="P-loop_NTPase"/>
</dbReference>
<proteinExistence type="inferred from homology"/>